<dbReference type="OrthoDB" id="28793at10239"/>
<protein>
    <submittedName>
        <fullName evidence="1">Uncharacterized protein</fullName>
    </submittedName>
</protein>
<gene>
    <name evidence="1" type="ORF">GMA5_24</name>
</gene>
<evidence type="ECO:0000313" key="2">
    <source>
        <dbReference type="Proteomes" id="UP000207679"/>
    </source>
</evidence>
<accession>A0A0K0MX72</accession>
<dbReference type="KEGG" id="vg:28800037"/>
<proteinExistence type="predicted"/>
<name>A0A0K0MX72_9CAUD</name>
<reference evidence="1 2" key="1">
    <citation type="journal article" date="2015" name="PLoS ONE">
        <title>Lysis to Kill: Evaluation of the Lytic Abilities, and Genomics of Nine Bacteriophages Infective for Gordonia spp. and Their Potential Use in Activated Sludge Foam Biocontrol.</title>
        <authorList>
            <person name="Dyson Z.A."/>
            <person name="Tucci J."/>
            <person name="Seviour R.J."/>
            <person name="Petrovski S."/>
        </authorList>
    </citation>
    <scope>NUCLEOTIDE SEQUENCE [LARGE SCALE GENOMIC DNA]</scope>
</reference>
<dbReference type="Proteomes" id="UP000207679">
    <property type="component" value="Segment"/>
</dbReference>
<sequence length="73" mass="8673">MKRPANWYATLCAETYWAEREPQLTRAAEHAIGYESDERDYYARIEPQLMFSSILVQVGREWRASKREASWAM</sequence>
<evidence type="ECO:0000313" key="1">
    <source>
        <dbReference type="EMBL" id="AKI28638.1"/>
    </source>
</evidence>
<dbReference type="EMBL" id="KR053198">
    <property type="protein sequence ID" value="AKI28638.1"/>
    <property type="molecule type" value="Genomic_DNA"/>
</dbReference>
<dbReference type="RefSeq" id="YP_009273621.1">
    <property type="nucleotide sequence ID" value="NC_030907.1"/>
</dbReference>
<dbReference type="GeneID" id="28800037"/>
<organism evidence="1 2">
    <name type="scientific">Gordonia phage GMA5</name>
    <dbReference type="NCBI Taxonomy" id="1647472"/>
    <lineage>
        <taxon>Viruses</taxon>
        <taxon>Duplodnaviria</taxon>
        <taxon>Heunggongvirae</taxon>
        <taxon>Uroviricota</taxon>
        <taxon>Caudoviricetes</taxon>
        <taxon>Grutrevirus</taxon>
        <taxon>Grutrevirus GMA5</taxon>
    </lineage>
</organism>
<keyword evidence="2" id="KW-1185">Reference proteome</keyword>